<evidence type="ECO:0000313" key="1">
    <source>
        <dbReference type="EMBL" id="GAA4939510.1"/>
    </source>
</evidence>
<sequence>MSKTKKLIELDDKAIAILEKQAKLQKRSLKNYIEYTLEDAALRYSEPSEEYKAMMDNMLERDEKGTLKYHSWEDIKAQYGR</sequence>
<dbReference type="RefSeq" id="WP_345190594.1">
    <property type="nucleotide sequence ID" value="NZ_BAABJJ010000012.1"/>
</dbReference>
<organism evidence="1 2">
    <name type="scientific">Algibacter agarivorans</name>
    <dbReference type="NCBI Taxonomy" id="1109741"/>
    <lineage>
        <taxon>Bacteria</taxon>
        <taxon>Pseudomonadati</taxon>
        <taxon>Bacteroidota</taxon>
        <taxon>Flavobacteriia</taxon>
        <taxon>Flavobacteriales</taxon>
        <taxon>Flavobacteriaceae</taxon>
        <taxon>Algibacter</taxon>
    </lineage>
</organism>
<reference evidence="2" key="1">
    <citation type="journal article" date="2019" name="Int. J. Syst. Evol. Microbiol.">
        <title>The Global Catalogue of Microorganisms (GCM) 10K type strain sequencing project: providing services to taxonomists for standard genome sequencing and annotation.</title>
        <authorList>
            <consortium name="The Broad Institute Genomics Platform"/>
            <consortium name="The Broad Institute Genome Sequencing Center for Infectious Disease"/>
            <person name="Wu L."/>
            <person name="Ma J."/>
        </authorList>
    </citation>
    <scope>NUCLEOTIDE SEQUENCE [LARGE SCALE GENOMIC DNA]</scope>
    <source>
        <strain evidence="2">JCM 18285</strain>
    </source>
</reference>
<protein>
    <recommendedName>
        <fullName evidence="3">CopG family transcriptional regulator</fullName>
    </recommendedName>
</protein>
<accession>A0ABP9GDS6</accession>
<dbReference type="EMBL" id="BAABJJ010000012">
    <property type="protein sequence ID" value="GAA4939510.1"/>
    <property type="molecule type" value="Genomic_DNA"/>
</dbReference>
<proteinExistence type="predicted"/>
<comment type="caution">
    <text evidence="1">The sequence shown here is derived from an EMBL/GenBank/DDBJ whole genome shotgun (WGS) entry which is preliminary data.</text>
</comment>
<keyword evidence="2" id="KW-1185">Reference proteome</keyword>
<name>A0ABP9GDS6_9FLAO</name>
<evidence type="ECO:0000313" key="2">
    <source>
        <dbReference type="Proteomes" id="UP001501302"/>
    </source>
</evidence>
<evidence type="ECO:0008006" key="3">
    <source>
        <dbReference type="Google" id="ProtNLM"/>
    </source>
</evidence>
<gene>
    <name evidence="1" type="ORF">GCM10023314_10250</name>
</gene>
<dbReference type="Proteomes" id="UP001501302">
    <property type="component" value="Unassembled WGS sequence"/>
</dbReference>